<sequence>MSSPLNLSLQIPRALPSLCNSHSAIPSISIHSKLKQLHNSKPNKRCEEQATTITGRLTDYFSPTNSSLAIPVGALFCTVVQPVFAVTGENNNDYDLTVDLIQSGIAAFIYFLVAPPIILNWLRIRWYRRKLLETYVQFMLVFMFFPGLLLWAPFLNFRKFPRDPSMKYPWSTPEDPSKIPNSYLKYPWASPEDYDFD</sequence>
<dbReference type="OrthoDB" id="2016985at2759"/>
<evidence type="ECO:0000313" key="15">
    <source>
        <dbReference type="Proteomes" id="UP000626092"/>
    </source>
</evidence>
<dbReference type="EMBL" id="WJXA01000009">
    <property type="protein sequence ID" value="KAF7133578.1"/>
    <property type="molecule type" value="Genomic_DNA"/>
</dbReference>
<dbReference type="GO" id="GO:0016655">
    <property type="term" value="F:oxidoreductase activity, acting on NAD(P)H, quinone or similar compound as acceptor"/>
    <property type="evidence" value="ECO:0007669"/>
    <property type="project" value="InterPro"/>
</dbReference>
<reference evidence="14" key="1">
    <citation type="submission" date="2019-11" db="EMBL/GenBank/DDBJ databases">
        <authorList>
            <person name="Liu Y."/>
            <person name="Hou J."/>
            <person name="Li T.-Q."/>
            <person name="Guan C.-H."/>
            <person name="Wu X."/>
            <person name="Wu H.-Z."/>
            <person name="Ling F."/>
            <person name="Zhang R."/>
            <person name="Shi X.-G."/>
            <person name="Ren J.-P."/>
            <person name="Chen E.-F."/>
            <person name="Sun J.-M."/>
        </authorList>
    </citation>
    <scope>NUCLEOTIDE SEQUENCE</scope>
    <source>
        <strain evidence="14">Adult_tree_wgs_1</strain>
        <tissue evidence="14">Leaves</tissue>
    </source>
</reference>
<comment type="catalytic activity">
    <reaction evidence="12">
        <text>a plastoquinone + NADH + (n+1) H(+)(in) = a plastoquinol + NAD(+) + n H(+)(out)</text>
        <dbReference type="Rhea" id="RHEA:42608"/>
        <dbReference type="Rhea" id="RHEA-COMP:9561"/>
        <dbReference type="Rhea" id="RHEA-COMP:9562"/>
        <dbReference type="ChEBI" id="CHEBI:15378"/>
        <dbReference type="ChEBI" id="CHEBI:17757"/>
        <dbReference type="ChEBI" id="CHEBI:57540"/>
        <dbReference type="ChEBI" id="CHEBI:57945"/>
        <dbReference type="ChEBI" id="CHEBI:62192"/>
    </reaction>
</comment>
<keyword evidence="8" id="KW-0520">NAD</keyword>
<feature type="transmembrane region" description="Helical" evidence="13">
    <location>
        <begin position="100"/>
        <end position="122"/>
    </location>
</feature>
<organism evidence="14 15">
    <name type="scientific">Rhododendron simsii</name>
    <name type="common">Sims's rhododendron</name>
    <dbReference type="NCBI Taxonomy" id="118357"/>
    <lineage>
        <taxon>Eukaryota</taxon>
        <taxon>Viridiplantae</taxon>
        <taxon>Streptophyta</taxon>
        <taxon>Embryophyta</taxon>
        <taxon>Tracheophyta</taxon>
        <taxon>Spermatophyta</taxon>
        <taxon>Magnoliopsida</taxon>
        <taxon>eudicotyledons</taxon>
        <taxon>Gunneridae</taxon>
        <taxon>Pentapetalae</taxon>
        <taxon>asterids</taxon>
        <taxon>Ericales</taxon>
        <taxon>Ericaceae</taxon>
        <taxon>Ericoideae</taxon>
        <taxon>Rhodoreae</taxon>
        <taxon>Rhododendron</taxon>
    </lineage>
</organism>
<evidence type="ECO:0008006" key="16">
    <source>
        <dbReference type="Google" id="ProtNLM"/>
    </source>
</evidence>
<dbReference type="PANTHER" id="PTHR36727">
    <property type="entry name" value="NAD(P)H-QUINONE OXIDOREDUCTASE SUBUNIT L, CHLOROPLASTIC"/>
    <property type="match status" value="1"/>
</dbReference>
<evidence type="ECO:0000256" key="11">
    <source>
        <dbReference type="ARBA" id="ARBA00047726"/>
    </source>
</evidence>
<feature type="transmembrane region" description="Helical" evidence="13">
    <location>
        <begin position="134"/>
        <end position="154"/>
    </location>
</feature>
<keyword evidence="2 13" id="KW-0812">Transmembrane</keyword>
<keyword evidence="6" id="KW-1278">Translocase</keyword>
<keyword evidence="7 13" id="KW-1133">Transmembrane helix</keyword>
<evidence type="ECO:0000256" key="2">
    <source>
        <dbReference type="ARBA" id="ARBA00022692"/>
    </source>
</evidence>
<evidence type="ECO:0000256" key="10">
    <source>
        <dbReference type="ARBA" id="ARBA00023136"/>
    </source>
</evidence>
<name>A0A834LG07_RHOSS</name>
<evidence type="ECO:0000256" key="3">
    <source>
        <dbReference type="ARBA" id="ARBA00022719"/>
    </source>
</evidence>
<evidence type="ECO:0000256" key="6">
    <source>
        <dbReference type="ARBA" id="ARBA00022967"/>
    </source>
</evidence>
<gene>
    <name evidence="14" type="ORF">RHSIM_Rhsim09G0093900</name>
</gene>
<dbReference type="Pfam" id="PF10716">
    <property type="entry name" value="NdhL"/>
    <property type="match status" value="1"/>
</dbReference>
<comment type="caution">
    <text evidence="14">The sequence shown here is derived from an EMBL/GenBank/DDBJ whole genome shotgun (WGS) entry which is preliminary data.</text>
</comment>
<dbReference type="GO" id="GO:0048038">
    <property type="term" value="F:quinone binding"/>
    <property type="evidence" value="ECO:0007669"/>
    <property type="project" value="UniProtKB-KW"/>
</dbReference>
<keyword evidence="3" id="KW-0874">Quinone</keyword>
<evidence type="ECO:0000256" key="5">
    <source>
        <dbReference type="ARBA" id="ARBA00022957"/>
    </source>
</evidence>
<accession>A0A834LG07</accession>
<keyword evidence="15" id="KW-1185">Reference proteome</keyword>
<evidence type="ECO:0000256" key="13">
    <source>
        <dbReference type="SAM" id="Phobius"/>
    </source>
</evidence>
<evidence type="ECO:0000256" key="1">
    <source>
        <dbReference type="ARBA" id="ARBA00004141"/>
    </source>
</evidence>
<keyword evidence="9" id="KW-0793">Thylakoid</keyword>
<protein>
    <recommendedName>
        <fullName evidence="16">NADH dehydrogenase-like complex L</fullName>
    </recommendedName>
</protein>
<evidence type="ECO:0000256" key="8">
    <source>
        <dbReference type="ARBA" id="ARBA00023027"/>
    </source>
</evidence>
<proteinExistence type="predicted"/>
<dbReference type="InterPro" id="IPR019654">
    <property type="entry name" value="NADH-quinone_OxRdatse_su_L"/>
</dbReference>
<keyword evidence="10 13" id="KW-0472">Membrane</keyword>
<dbReference type="PANTHER" id="PTHR36727:SF2">
    <property type="entry name" value="NAD(P)H-QUINONE OXIDOREDUCTASE SUBUNIT L, CHLOROPLASTIC"/>
    <property type="match status" value="1"/>
</dbReference>
<dbReference type="AlphaFoldDB" id="A0A834LG07"/>
<evidence type="ECO:0000256" key="7">
    <source>
        <dbReference type="ARBA" id="ARBA00022989"/>
    </source>
</evidence>
<evidence type="ECO:0000313" key="14">
    <source>
        <dbReference type="EMBL" id="KAF7133578.1"/>
    </source>
</evidence>
<keyword evidence="4" id="KW-0521">NADP</keyword>
<feature type="transmembrane region" description="Helical" evidence="13">
    <location>
        <begin position="68"/>
        <end position="88"/>
    </location>
</feature>
<dbReference type="GO" id="GO:0016020">
    <property type="term" value="C:membrane"/>
    <property type="evidence" value="ECO:0007669"/>
    <property type="project" value="UniProtKB-SubCell"/>
</dbReference>
<comment type="subcellular location">
    <subcellularLocation>
        <location evidence="1">Membrane</location>
        <topology evidence="1">Multi-pass membrane protein</topology>
    </subcellularLocation>
</comment>
<keyword evidence="5" id="KW-0618">Plastoquinone</keyword>
<dbReference type="Proteomes" id="UP000626092">
    <property type="component" value="Unassembled WGS sequence"/>
</dbReference>
<comment type="catalytic activity">
    <reaction evidence="11">
        <text>a plastoquinone + NADPH + (n+1) H(+)(in) = a plastoquinol + NADP(+) + n H(+)(out)</text>
        <dbReference type="Rhea" id="RHEA:42612"/>
        <dbReference type="Rhea" id="RHEA-COMP:9561"/>
        <dbReference type="Rhea" id="RHEA-COMP:9562"/>
        <dbReference type="ChEBI" id="CHEBI:15378"/>
        <dbReference type="ChEBI" id="CHEBI:17757"/>
        <dbReference type="ChEBI" id="CHEBI:57783"/>
        <dbReference type="ChEBI" id="CHEBI:58349"/>
        <dbReference type="ChEBI" id="CHEBI:62192"/>
    </reaction>
</comment>
<evidence type="ECO:0000256" key="12">
    <source>
        <dbReference type="ARBA" id="ARBA00048026"/>
    </source>
</evidence>
<evidence type="ECO:0000256" key="4">
    <source>
        <dbReference type="ARBA" id="ARBA00022857"/>
    </source>
</evidence>
<evidence type="ECO:0000256" key="9">
    <source>
        <dbReference type="ARBA" id="ARBA00023078"/>
    </source>
</evidence>